<reference evidence="3 4" key="1">
    <citation type="journal article" date="2016" name="Environ. Microbiol.">
        <title>Genomic resolution of a cold subsurface aquifer community provides metabolic insights for novel microbes adapted to high CO concentrations.</title>
        <authorList>
            <person name="Probst A.J."/>
            <person name="Castelle C.J."/>
            <person name="Singh A."/>
            <person name="Brown C.T."/>
            <person name="Anantharaman K."/>
            <person name="Sharon I."/>
            <person name="Hug L.A."/>
            <person name="Burstein D."/>
            <person name="Emerson J.B."/>
            <person name="Thomas B.C."/>
            <person name="Banfield J.F."/>
        </authorList>
    </citation>
    <scope>NUCLEOTIDE SEQUENCE [LARGE SCALE GENOMIC DNA]</scope>
    <source>
        <strain evidence="3">CG2_30_40_21</strain>
    </source>
</reference>
<protein>
    <recommendedName>
        <fullName evidence="2">YutG/PgpA domain-containing protein</fullName>
    </recommendedName>
</protein>
<dbReference type="EMBL" id="MNYI01000164">
    <property type="protein sequence ID" value="OIP38995.1"/>
    <property type="molecule type" value="Genomic_DNA"/>
</dbReference>
<dbReference type="PIRSF" id="PIRSF006162">
    <property type="entry name" value="PgpA"/>
    <property type="match status" value="1"/>
</dbReference>
<name>A0A1J5DU65_9BACT</name>
<dbReference type="GO" id="GO:0006629">
    <property type="term" value="P:lipid metabolic process"/>
    <property type="evidence" value="ECO:0007669"/>
    <property type="project" value="InterPro"/>
</dbReference>
<dbReference type="PANTHER" id="PTHR36305:SF1">
    <property type="entry name" value="PHOSPHATIDYLGLYCEROPHOSPHATASE A"/>
    <property type="match status" value="1"/>
</dbReference>
<dbReference type="CDD" id="cd06971">
    <property type="entry name" value="PgpA"/>
    <property type="match status" value="1"/>
</dbReference>
<dbReference type="SUPFAM" id="SSF101307">
    <property type="entry name" value="YutG-like"/>
    <property type="match status" value="1"/>
</dbReference>
<organism evidence="3 4">
    <name type="scientific">Candidatus Desantisbacteria bacterium CG2_30_40_21</name>
    <dbReference type="NCBI Taxonomy" id="1817895"/>
    <lineage>
        <taxon>Bacteria</taxon>
        <taxon>Candidatus Desantisiibacteriota</taxon>
    </lineage>
</organism>
<dbReference type="InterPro" id="IPR026037">
    <property type="entry name" value="PgpA"/>
</dbReference>
<dbReference type="InterPro" id="IPR036681">
    <property type="entry name" value="PgpA-like_sf"/>
</dbReference>
<dbReference type="Proteomes" id="UP000183085">
    <property type="component" value="Unassembled WGS sequence"/>
</dbReference>
<gene>
    <name evidence="3" type="ORF">AUJ95_06025</name>
</gene>
<dbReference type="AlphaFoldDB" id="A0A1J5DU65"/>
<dbReference type="Pfam" id="PF04608">
    <property type="entry name" value="PgpA"/>
    <property type="match status" value="1"/>
</dbReference>
<accession>A0A1J5DU65</accession>
<dbReference type="STRING" id="1817895.AUJ95_06025"/>
<feature type="transmembrane region" description="Helical" evidence="1">
    <location>
        <begin position="130"/>
        <end position="151"/>
    </location>
</feature>
<proteinExistence type="predicted"/>
<feature type="transmembrane region" description="Helical" evidence="1">
    <location>
        <begin position="20"/>
        <end position="41"/>
    </location>
</feature>
<dbReference type="PANTHER" id="PTHR36305">
    <property type="entry name" value="PHOSPHATIDYLGLYCEROPHOSPHATASE A"/>
    <property type="match status" value="1"/>
</dbReference>
<keyword evidence="1" id="KW-0812">Transmembrane</keyword>
<evidence type="ECO:0000313" key="3">
    <source>
        <dbReference type="EMBL" id="OIP38995.1"/>
    </source>
</evidence>
<dbReference type="GO" id="GO:0008962">
    <property type="term" value="F:phosphatidylglycerophosphatase activity"/>
    <property type="evidence" value="ECO:0007669"/>
    <property type="project" value="InterPro"/>
</dbReference>
<comment type="caution">
    <text evidence="3">The sequence shown here is derived from an EMBL/GenBank/DDBJ whole genome shotgun (WGS) entry which is preliminary data.</text>
</comment>
<evidence type="ECO:0000256" key="1">
    <source>
        <dbReference type="SAM" id="Phobius"/>
    </source>
</evidence>
<keyword evidence="1" id="KW-0472">Membrane</keyword>
<evidence type="ECO:0000259" key="2">
    <source>
        <dbReference type="Pfam" id="PF04608"/>
    </source>
</evidence>
<feature type="transmembrane region" description="Helical" evidence="1">
    <location>
        <begin position="47"/>
        <end position="66"/>
    </location>
</feature>
<sequence>MKRIIVRFFATGFFSGYSPVVPGTAGTLVGVLIYLATYYLWSSLPCFWTFYIIGVVIISIVGVRLCSEAEAIFKVKDAKPIVWDEIAGYLITMIGITPELWSLISGFILFRVLDIIKPGPLYSLQRLPGGLGIMIDDIGCGIIGCIIMHGIRYMIG</sequence>
<dbReference type="InterPro" id="IPR007686">
    <property type="entry name" value="YutG/PgpA"/>
</dbReference>
<feature type="transmembrane region" description="Helical" evidence="1">
    <location>
        <begin position="86"/>
        <end position="110"/>
    </location>
</feature>
<feature type="domain" description="YutG/PgpA" evidence="2">
    <location>
        <begin position="9"/>
        <end position="151"/>
    </location>
</feature>
<keyword evidence="1" id="KW-1133">Transmembrane helix</keyword>
<evidence type="ECO:0000313" key="4">
    <source>
        <dbReference type="Proteomes" id="UP000183085"/>
    </source>
</evidence>